<comment type="caution">
    <text evidence="2">The sequence shown here is derived from an EMBL/GenBank/DDBJ whole genome shotgun (WGS) entry which is preliminary data.</text>
</comment>
<evidence type="ECO:0000259" key="1">
    <source>
        <dbReference type="PROSITE" id="PS50887"/>
    </source>
</evidence>
<dbReference type="EMBL" id="JBIGHZ010000001">
    <property type="protein sequence ID" value="MFG6447287.1"/>
    <property type="molecule type" value="Genomic_DNA"/>
</dbReference>
<dbReference type="Gene3D" id="3.30.70.270">
    <property type="match status" value="1"/>
</dbReference>
<dbReference type="Gene3D" id="3.30.450.20">
    <property type="entry name" value="PAS domain"/>
    <property type="match status" value="1"/>
</dbReference>
<dbReference type="InterPro" id="IPR000160">
    <property type="entry name" value="GGDEF_dom"/>
</dbReference>
<dbReference type="InterPro" id="IPR043128">
    <property type="entry name" value="Rev_trsase/Diguanyl_cyclase"/>
</dbReference>
<protein>
    <submittedName>
        <fullName evidence="2">GGDEF domain-containing protein</fullName>
    </submittedName>
</protein>
<gene>
    <name evidence="2" type="ORF">ACG0Z6_03410</name>
</gene>
<accession>A0ABW7FSJ1</accession>
<dbReference type="Pfam" id="PF00990">
    <property type="entry name" value="GGDEF"/>
    <property type="match status" value="1"/>
</dbReference>
<dbReference type="SUPFAM" id="SSF55073">
    <property type="entry name" value="Nucleotide cyclase"/>
    <property type="match status" value="1"/>
</dbReference>
<evidence type="ECO:0000313" key="3">
    <source>
        <dbReference type="Proteomes" id="UP001606099"/>
    </source>
</evidence>
<dbReference type="SUPFAM" id="SSF55785">
    <property type="entry name" value="PYP-like sensor domain (PAS domain)"/>
    <property type="match status" value="1"/>
</dbReference>
<dbReference type="Proteomes" id="UP001606099">
    <property type="component" value="Unassembled WGS sequence"/>
</dbReference>
<dbReference type="NCBIfam" id="TIGR00254">
    <property type="entry name" value="GGDEF"/>
    <property type="match status" value="1"/>
</dbReference>
<dbReference type="PROSITE" id="PS50887">
    <property type="entry name" value="GGDEF"/>
    <property type="match status" value="1"/>
</dbReference>
<dbReference type="PANTHER" id="PTHR44757:SF2">
    <property type="entry name" value="BIOFILM ARCHITECTURE MAINTENANCE PROTEIN MBAA"/>
    <property type="match status" value="1"/>
</dbReference>
<dbReference type="PANTHER" id="PTHR44757">
    <property type="entry name" value="DIGUANYLATE CYCLASE DGCP"/>
    <property type="match status" value="1"/>
</dbReference>
<proteinExistence type="predicted"/>
<evidence type="ECO:0000313" key="2">
    <source>
        <dbReference type="EMBL" id="MFG6447287.1"/>
    </source>
</evidence>
<dbReference type="InterPro" id="IPR029787">
    <property type="entry name" value="Nucleotide_cyclase"/>
</dbReference>
<organism evidence="2 3">
    <name type="scientific">Roseateles rivi</name>
    <dbReference type="NCBI Taxonomy" id="3299028"/>
    <lineage>
        <taxon>Bacteria</taxon>
        <taxon>Pseudomonadati</taxon>
        <taxon>Pseudomonadota</taxon>
        <taxon>Betaproteobacteria</taxon>
        <taxon>Burkholderiales</taxon>
        <taxon>Sphaerotilaceae</taxon>
        <taxon>Roseateles</taxon>
    </lineage>
</organism>
<reference evidence="2 3" key="1">
    <citation type="submission" date="2024-08" db="EMBL/GenBank/DDBJ databases">
        <authorList>
            <person name="Lu H."/>
        </authorList>
    </citation>
    <scope>NUCLEOTIDE SEQUENCE [LARGE SCALE GENOMIC DNA]</scope>
    <source>
        <strain evidence="2 3">BYS180W</strain>
    </source>
</reference>
<feature type="domain" description="GGDEF" evidence="1">
    <location>
        <begin position="163"/>
        <end position="296"/>
    </location>
</feature>
<dbReference type="InterPro" id="IPR052155">
    <property type="entry name" value="Biofilm_reg_signaling"/>
</dbReference>
<dbReference type="SMART" id="SM00267">
    <property type="entry name" value="GGDEF"/>
    <property type="match status" value="1"/>
</dbReference>
<dbReference type="CDD" id="cd01949">
    <property type="entry name" value="GGDEF"/>
    <property type="match status" value="1"/>
</dbReference>
<keyword evidence="3" id="KW-1185">Reference proteome</keyword>
<name>A0ABW7FSJ1_9BURK</name>
<dbReference type="InterPro" id="IPR035965">
    <property type="entry name" value="PAS-like_dom_sf"/>
</dbReference>
<sequence length="307" mass="34100">MTDIASAAAAARLHAVLQHAPTAMAFVRDAHYQGMSEHCRRLLAWDDAHAAEGAPLQSMFPSSGALQQCMERLAQCLAQGIPLRAELELQRHDGSRFWADVQAWPVSPEDVSTTLWVLHDVSEARALRMQPNWIARHDPVTELANRREFARRLTDHVGSRRREPVSVLYIDLDRFARIVDKQGREVSDHYLNELGQLLVRTFRTSDLVARLDADHFAVLLPNCDQHFGELVAQKVRSAIASHRLHWGLHRDRITASVGAVQVQGALDTVEAVLGAAELACTEAKAAGGNCVRLFVPEGSYDEITSKL</sequence>
<dbReference type="RefSeq" id="WP_394458657.1">
    <property type="nucleotide sequence ID" value="NZ_JBIGHZ010000001.1"/>
</dbReference>